<evidence type="ECO:0000313" key="4">
    <source>
        <dbReference type="Proteomes" id="UP001152797"/>
    </source>
</evidence>
<protein>
    <submittedName>
        <fullName evidence="2">Uncharacterized protein</fullName>
    </submittedName>
</protein>
<evidence type="ECO:0000313" key="3">
    <source>
        <dbReference type="EMBL" id="CAL4802927.1"/>
    </source>
</evidence>
<feature type="compositionally biased region" description="Basic and acidic residues" evidence="1">
    <location>
        <begin position="48"/>
        <end position="66"/>
    </location>
</feature>
<accession>A0A9P1DTX9</accession>
<reference evidence="2" key="1">
    <citation type="submission" date="2022-10" db="EMBL/GenBank/DDBJ databases">
        <authorList>
            <person name="Chen Y."/>
            <person name="Dougan E. K."/>
            <person name="Chan C."/>
            <person name="Rhodes N."/>
            <person name="Thang M."/>
        </authorList>
    </citation>
    <scope>NUCLEOTIDE SEQUENCE</scope>
</reference>
<feature type="region of interest" description="Disordered" evidence="1">
    <location>
        <begin position="1"/>
        <end position="81"/>
    </location>
</feature>
<evidence type="ECO:0000313" key="2">
    <source>
        <dbReference type="EMBL" id="CAI4015615.1"/>
    </source>
</evidence>
<organism evidence="2">
    <name type="scientific">Cladocopium goreaui</name>
    <dbReference type="NCBI Taxonomy" id="2562237"/>
    <lineage>
        <taxon>Eukaryota</taxon>
        <taxon>Sar</taxon>
        <taxon>Alveolata</taxon>
        <taxon>Dinophyceae</taxon>
        <taxon>Suessiales</taxon>
        <taxon>Symbiodiniaceae</taxon>
        <taxon>Cladocopium</taxon>
    </lineage>
</organism>
<dbReference type="AlphaFoldDB" id="A0A9P1DTX9"/>
<dbReference type="Proteomes" id="UP001152797">
    <property type="component" value="Unassembled WGS sequence"/>
</dbReference>
<dbReference type="EMBL" id="CAMXCT010006540">
    <property type="protein sequence ID" value="CAI4015615.1"/>
    <property type="molecule type" value="Genomic_DNA"/>
</dbReference>
<proteinExistence type="predicted"/>
<feature type="compositionally biased region" description="Low complexity" evidence="1">
    <location>
        <begin position="31"/>
        <end position="46"/>
    </location>
</feature>
<dbReference type="EMBL" id="CAMXCT020006540">
    <property type="protein sequence ID" value="CAL1168990.1"/>
    <property type="molecule type" value="Genomic_DNA"/>
</dbReference>
<sequence length="81" mass="8409">MGAGSSAAKYKGVEPSESNVVTVKPRSVDKSPANSDGAGSPASSPPFEEPKSTSEASKRFIREVPKIDTNLTEETKLGTGQ</sequence>
<dbReference type="EMBL" id="CAMXCT030006540">
    <property type="protein sequence ID" value="CAL4802927.1"/>
    <property type="molecule type" value="Genomic_DNA"/>
</dbReference>
<name>A0A9P1DTX9_9DINO</name>
<keyword evidence="4" id="KW-1185">Reference proteome</keyword>
<reference evidence="3 4" key="2">
    <citation type="submission" date="2024-05" db="EMBL/GenBank/DDBJ databases">
        <authorList>
            <person name="Chen Y."/>
            <person name="Shah S."/>
            <person name="Dougan E. K."/>
            <person name="Thang M."/>
            <person name="Chan C."/>
        </authorList>
    </citation>
    <scope>NUCLEOTIDE SEQUENCE [LARGE SCALE GENOMIC DNA]</scope>
</reference>
<gene>
    <name evidence="2" type="ORF">C1SCF055_LOCUS40435</name>
</gene>
<comment type="caution">
    <text evidence="2">The sequence shown here is derived from an EMBL/GenBank/DDBJ whole genome shotgun (WGS) entry which is preliminary data.</text>
</comment>
<evidence type="ECO:0000256" key="1">
    <source>
        <dbReference type="SAM" id="MobiDB-lite"/>
    </source>
</evidence>